<keyword evidence="1" id="KW-0808">Transferase</keyword>
<dbReference type="PROSITE" id="PS00092">
    <property type="entry name" value="N6_MTASE"/>
    <property type="match status" value="1"/>
</dbReference>
<reference evidence="2 3" key="1">
    <citation type="submission" date="2018-06" db="EMBL/GenBank/DDBJ databases">
        <authorList>
            <consortium name="Pathogen Informatics"/>
            <person name="Doyle S."/>
        </authorList>
    </citation>
    <scope>NUCLEOTIDE SEQUENCE [LARGE SCALE GENOMIC DNA]</scope>
    <source>
        <strain evidence="2 3">NCTC12862</strain>
    </source>
</reference>
<dbReference type="RefSeq" id="WP_004854774.1">
    <property type="nucleotide sequence ID" value="NZ_CACVBH010000004.1"/>
</dbReference>
<dbReference type="HAMAP" id="MF_00934">
    <property type="entry name" value="23SrRNA_methyltr_J"/>
    <property type="match status" value="1"/>
</dbReference>
<dbReference type="EC" id="2.1.1.266" evidence="1"/>
<organism evidence="2 3">
    <name type="scientific">Bartonella doshiae</name>
    <dbReference type="NCBI Taxonomy" id="33044"/>
    <lineage>
        <taxon>Bacteria</taxon>
        <taxon>Pseudomonadati</taxon>
        <taxon>Pseudomonadota</taxon>
        <taxon>Alphaproteobacteria</taxon>
        <taxon>Hyphomicrobiales</taxon>
        <taxon>Bartonellaceae</taxon>
        <taxon>Bartonella</taxon>
    </lineage>
</organism>
<keyword evidence="1" id="KW-0694">RNA-binding</keyword>
<evidence type="ECO:0000313" key="3">
    <source>
        <dbReference type="Proteomes" id="UP000254950"/>
    </source>
</evidence>
<feature type="binding site" evidence="1">
    <location>
        <position position="18"/>
    </location>
    <ligand>
        <name>S-adenosyl-L-methionine</name>
        <dbReference type="ChEBI" id="CHEBI:59789"/>
    </ligand>
</feature>
<dbReference type="InterPro" id="IPR029063">
    <property type="entry name" value="SAM-dependent_MTases_sf"/>
</dbReference>
<evidence type="ECO:0000313" key="2">
    <source>
        <dbReference type="EMBL" id="SUV44689.1"/>
    </source>
</evidence>
<dbReference type="GO" id="GO:0003723">
    <property type="term" value="F:RNA binding"/>
    <property type="evidence" value="ECO:0007669"/>
    <property type="project" value="UniProtKB-UniRule"/>
</dbReference>
<dbReference type="GO" id="GO:0036307">
    <property type="term" value="F:23S rRNA (adenine(2030)-N(6))-methyltransferase activity"/>
    <property type="evidence" value="ECO:0007669"/>
    <property type="project" value="UniProtKB-UniRule"/>
</dbReference>
<feature type="binding site" evidence="1">
    <location>
        <position position="41"/>
    </location>
    <ligand>
        <name>S-adenosyl-L-methionine</name>
        <dbReference type="ChEBI" id="CHEBI:59789"/>
    </ligand>
</feature>
<dbReference type="InterPro" id="IPR007473">
    <property type="entry name" value="RlmJ"/>
</dbReference>
<dbReference type="Pfam" id="PF04378">
    <property type="entry name" value="RsmJ"/>
    <property type="match status" value="1"/>
</dbReference>
<keyword evidence="1" id="KW-0698">rRNA processing</keyword>
<protein>
    <recommendedName>
        <fullName evidence="1">Ribosomal RNA large subunit methyltransferase J</fullName>
        <ecNumber evidence="1">2.1.1.266</ecNumber>
    </recommendedName>
    <alternativeName>
        <fullName evidence="1">23S rRNA (adenine(2030)-N6)-methyltransferase</fullName>
    </alternativeName>
    <alternativeName>
        <fullName evidence="1">23S rRNA m6A2030 methyltransferase</fullName>
    </alternativeName>
</protein>
<keyword evidence="1" id="KW-0489">Methyltransferase</keyword>
<feature type="site" description="Interaction with substrate rRNA" evidence="1">
    <location>
        <position position="3"/>
    </location>
</feature>
<dbReference type="EMBL" id="UFTF01000001">
    <property type="protein sequence ID" value="SUV44689.1"/>
    <property type="molecule type" value="Genomic_DNA"/>
</dbReference>
<dbReference type="GO" id="GO:0070475">
    <property type="term" value="P:rRNA base methylation"/>
    <property type="evidence" value="ECO:0007669"/>
    <property type="project" value="UniProtKB-UniRule"/>
</dbReference>
<gene>
    <name evidence="1" type="primary">rlmJ</name>
    <name evidence="2" type="ORF">NCTC12862_00439</name>
</gene>
<feature type="binding site" evidence="1">
    <location>
        <position position="103"/>
    </location>
    <ligand>
        <name>S-adenosyl-L-methionine</name>
        <dbReference type="ChEBI" id="CHEBI:59789"/>
    </ligand>
</feature>
<evidence type="ECO:0000256" key="1">
    <source>
        <dbReference type="HAMAP-Rule" id="MF_00934"/>
    </source>
</evidence>
<accession>A0A380ZCH8</accession>
<keyword evidence="1" id="KW-0949">S-adenosyl-L-methionine</keyword>
<feature type="active site" description="Proton acceptor" evidence="1">
    <location>
        <position position="167"/>
    </location>
</feature>
<dbReference type="PANTHER" id="PTHR37426">
    <property type="entry name" value="RIBOSOMAL RNA LARGE SUBUNIT METHYLTRANSFERASE J"/>
    <property type="match status" value="1"/>
</dbReference>
<comment type="subunit">
    <text evidence="1">Monomer.</text>
</comment>
<comment type="similarity">
    <text evidence="1">Belongs to the RlmJ family.</text>
</comment>
<dbReference type="GO" id="GO:0005829">
    <property type="term" value="C:cytosol"/>
    <property type="evidence" value="ECO:0007669"/>
    <property type="project" value="TreeGrafter"/>
</dbReference>
<dbReference type="AlphaFoldDB" id="A0A380ZCH8"/>
<proteinExistence type="inferred from homology"/>
<comment type="function">
    <text evidence="1">Specifically methylates the adenine in position 2030 of 23S rRNA.</text>
</comment>
<comment type="catalytic activity">
    <reaction evidence="1">
        <text>adenosine(2030) in 23S rRNA + S-adenosyl-L-methionine = N(6)-methyladenosine(2030) in 23S rRNA + S-adenosyl-L-homocysteine + H(+)</text>
        <dbReference type="Rhea" id="RHEA:43736"/>
        <dbReference type="Rhea" id="RHEA-COMP:10668"/>
        <dbReference type="Rhea" id="RHEA-COMP:10669"/>
        <dbReference type="ChEBI" id="CHEBI:15378"/>
        <dbReference type="ChEBI" id="CHEBI:57856"/>
        <dbReference type="ChEBI" id="CHEBI:59789"/>
        <dbReference type="ChEBI" id="CHEBI:74411"/>
        <dbReference type="ChEBI" id="CHEBI:74449"/>
        <dbReference type="EC" id="2.1.1.266"/>
    </reaction>
</comment>
<feature type="binding site" evidence="1">
    <location>
        <begin position="146"/>
        <end position="147"/>
    </location>
    <ligand>
        <name>S-adenosyl-L-methionine</name>
        <dbReference type="ChEBI" id="CHEBI:59789"/>
    </ligand>
</feature>
<sequence length="287" mass="33346">MNYRHIYHAGNFADVFKHIIVTRIVEYLKRKEKAFRVIDTHAGIGIYNLSSLEAHKTGEWREGIQRFLSAPIPEDLKTLLDPWCNIIDALNEGEKEIVFYPGSPVLIRQLLRKQDRLTAIELHSEDYHVLAKKFSGDYQTKVLHLDGWLALNSHLPPKEKRGFILVDPPFEKPSEFSRLIEGLSKAHRRFPGGTYALWYPVKYEKEVENFLHALHQTGIPKILQLEMRIRKSTIPPKMNGSGMILINPPYLLEEEMKKLSPFLISRLGQDKNAHITHRWLQKEHVSC</sequence>
<dbReference type="SUPFAM" id="SSF53335">
    <property type="entry name" value="S-adenosyl-L-methionine-dependent methyltransferases"/>
    <property type="match status" value="1"/>
</dbReference>
<dbReference type="Proteomes" id="UP000254950">
    <property type="component" value="Unassembled WGS sequence"/>
</dbReference>
<name>A0A380ZCH8_BARDO</name>
<dbReference type="OrthoDB" id="9791274at2"/>
<feature type="binding site" evidence="1">
    <location>
        <position position="121"/>
    </location>
    <ligand>
        <name>S-adenosyl-L-methionine</name>
        <dbReference type="ChEBI" id="CHEBI:59789"/>
    </ligand>
</feature>
<dbReference type="PANTHER" id="PTHR37426:SF1">
    <property type="entry name" value="RIBOSOMAL RNA LARGE SUBUNIT METHYLTRANSFERASE J"/>
    <property type="match status" value="1"/>
</dbReference>
<feature type="binding site" evidence="1">
    <location>
        <position position="167"/>
    </location>
    <ligand>
        <name>S-adenosyl-L-methionine</name>
        <dbReference type="ChEBI" id="CHEBI:59789"/>
    </ligand>
</feature>
<dbReference type="Gene3D" id="3.40.50.150">
    <property type="entry name" value="Vaccinia Virus protein VP39"/>
    <property type="match status" value="1"/>
</dbReference>
<dbReference type="InterPro" id="IPR002052">
    <property type="entry name" value="DNA_methylase_N6_adenine_CS"/>
</dbReference>